<name>A0A0K0FP80_STRVS</name>
<keyword evidence="1" id="KW-1185">Reference proteome</keyword>
<dbReference type="WBParaSite" id="SVE_1093200.1">
    <property type="protein sequence ID" value="SVE_1093200.1"/>
    <property type="gene ID" value="SVE_1093200"/>
</dbReference>
<evidence type="ECO:0000313" key="1">
    <source>
        <dbReference type="Proteomes" id="UP000035680"/>
    </source>
</evidence>
<evidence type="ECO:0000313" key="2">
    <source>
        <dbReference type="WBParaSite" id="SVE_1093200.1"/>
    </source>
</evidence>
<dbReference type="Proteomes" id="UP000035680">
    <property type="component" value="Unassembled WGS sequence"/>
</dbReference>
<reference evidence="1" key="1">
    <citation type="submission" date="2014-07" db="EMBL/GenBank/DDBJ databases">
        <authorList>
            <person name="Martin A.A"/>
            <person name="De Silva N."/>
        </authorList>
    </citation>
    <scope>NUCLEOTIDE SEQUENCE</scope>
</reference>
<protein>
    <submittedName>
        <fullName evidence="2">Radical SAM protein</fullName>
    </submittedName>
</protein>
<reference evidence="2" key="2">
    <citation type="submission" date="2015-08" db="UniProtKB">
        <authorList>
            <consortium name="WormBaseParasite"/>
        </authorList>
    </citation>
    <scope>IDENTIFICATION</scope>
</reference>
<accession>A0A0K0FP80</accession>
<organism evidence="1 2">
    <name type="scientific">Strongyloides venezuelensis</name>
    <name type="common">Threadworm</name>
    <dbReference type="NCBI Taxonomy" id="75913"/>
    <lineage>
        <taxon>Eukaryota</taxon>
        <taxon>Metazoa</taxon>
        <taxon>Ecdysozoa</taxon>
        <taxon>Nematoda</taxon>
        <taxon>Chromadorea</taxon>
        <taxon>Rhabditida</taxon>
        <taxon>Tylenchina</taxon>
        <taxon>Panagrolaimomorpha</taxon>
        <taxon>Strongyloidoidea</taxon>
        <taxon>Strongyloididae</taxon>
        <taxon>Strongyloides</taxon>
    </lineage>
</organism>
<dbReference type="AlphaFoldDB" id="A0A0K0FP80"/>
<sequence>MSKCNIISKGISRDYRRSIKNQIIRFDKDVTNRFIGIQNDDNRISRSNFLNINNSFKNIPGNTINLKHTSNIEILSIKDNEENDFDDTNNINVFDSKNRENFIENNEDITEDCEDNYFDNEDSIPDHIRQLYYDNYENPHNNGKSLFKGAHKTTTEFLARFLSIKLKDQVSDNTAEKFLKTLKGIKNELSFFVPDVSNIFENTYEHVYDNGRLLKFYFMDLIKFIITRNIKYFLRNYNGETRTLNLLFHTDGAPLSKSSNQCLKFSWIYLQELTNQSEDFNIICNKLRSELKNKVYSVKGSYQNKDINFYYRINIESITGNIPALRKANNLTGCNGSYGCTYCFHKGAYAKTGSGAENGV</sequence>
<proteinExistence type="predicted"/>